<gene>
    <name evidence="2" type="ORF">J8F10_05715</name>
</gene>
<feature type="compositionally biased region" description="Basic residues" evidence="1">
    <location>
        <begin position="65"/>
        <end position="74"/>
    </location>
</feature>
<feature type="region of interest" description="Disordered" evidence="1">
    <location>
        <begin position="52"/>
        <end position="99"/>
    </location>
</feature>
<keyword evidence="3" id="KW-1185">Reference proteome</keyword>
<evidence type="ECO:0000256" key="1">
    <source>
        <dbReference type="SAM" id="MobiDB-lite"/>
    </source>
</evidence>
<dbReference type="PANTHER" id="PTHR35004:SF8">
    <property type="entry name" value="TRANSPOSASE RV3428C-RELATED"/>
    <property type="match status" value="1"/>
</dbReference>
<accession>A0ABS5BM36</accession>
<comment type="caution">
    <text evidence="2">The sequence shown here is derived from an EMBL/GenBank/DDBJ whole genome shotgun (WGS) entry which is preliminary data.</text>
</comment>
<sequence>MLVVTWSYSNCPFALALPTERTEAVLQGLVEAFAFFGCVPRELWWDNPRTVAPASTRAGSAPRTRSTRRSRATTRSRPGSACPRPRPRSRASRSGVQDLERQWATPVPRVGALGELNAHLLRQCLAARERTCGDNTSSVATRFEHDRAAALAAPARAFDPCVIQPGQADKYQTVPFDRNRYSVPRGGRSAR</sequence>
<proteinExistence type="predicted"/>
<protein>
    <recommendedName>
        <fullName evidence="4">Transposase</fullName>
    </recommendedName>
</protein>
<reference evidence="2 3" key="1">
    <citation type="submission" date="2021-04" db="EMBL/GenBank/DDBJ databases">
        <authorList>
            <person name="Ivanova A."/>
        </authorList>
    </citation>
    <scope>NUCLEOTIDE SEQUENCE [LARGE SCALE GENOMIC DNA]</scope>
    <source>
        <strain evidence="2 3">G18</strain>
    </source>
</reference>
<dbReference type="PANTHER" id="PTHR35004">
    <property type="entry name" value="TRANSPOSASE RV3428C-RELATED"/>
    <property type="match status" value="1"/>
</dbReference>
<evidence type="ECO:0000313" key="2">
    <source>
        <dbReference type="EMBL" id="MBP3954779.1"/>
    </source>
</evidence>
<feature type="compositionally biased region" description="Low complexity" evidence="1">
    <location>
        <begin position="54"/>
        <end position="64"/>
    </location>
</feature>
<dbReference type="Proteomes" id="UP000676565">
    <property type="component" value="Unassembled WGS sequence"/>
</dbReference>
<dbReference type="EMBL" id="JAGKQQ010000001">
    <property type="protein sequence ID" value="MBP3954779.1"/>
    <property type="molecule type" value="Genomic_DNA"/>
</dbReference>
<dbReference type="RefSeq" id="WP_210652892.1">
    <property type="nucleotide sequence ID" value="NZ_JAGKQQ010000001.1"/>
</dbReference>
<evidence type="ECO:0008006" key="4">
    <source>
        <dbReference type="Google" id="ProtNLM"/>
    </source>
</evidence>
<organism evidence="2 3">
    <name type="scientific">Gemmata palustris</name>
    <dbReference type="NCBI Taxonomy" id="2822762"/>
    <lineage>
        <taxon>Bacteria</taxon>
        <taxon>Pseudomonadati</taxon>
        <taxon>Planctomycetota</taxon>
        <taxon>Planctomycetia</taxon>
        <taxon>Gemmatales</taxon>
        <taxon>Gemmataceae</taxon>
        <taxon>Gemmata</taxon>
    </lineage>
</organism>
<name>A0ABS5BM36_9BACT</name>
<evidence type="ECO:0000313" key="3">
    <source>
        <dbReference type="Proteomes" id="UP000676565"/>
    </source>
</evidence>